<evidence type="ECO:0000313" key="1">
    <source>
        <dbReference type="EMBL" id="EKE27149.1"/>
    </source>
</evidence>
<dbReference type="EMBL" id="AMFJ01000538">
    <property type="protein sequence ID" value="EKE27149.1"/>
    <property type="molecule type" value="Genomic_DNA"/>
</dbReference>
<gene>
    <name evidence="1" type="ORF">ACD_4C00022G0002</name>
</gene>
<proteinExistence type="predicted"/>
<reference evidence="1" key="1">
    <citation type="journal article" date="2012" name="Science">
        <title>Fermentation, hydrogen, and sulfur metabolism in multiple uncultivated bacterial phyla.</title>
        <authorList>
            <person name="Wrighton K.C."/>
            <person name="Thomas B.C."/>
            <person name="Sharon I."/>
            <person name="Miller C.S."/>
            <person name="Castelle C.J."/>
            <person name="VerBerkmoes N.C."/>
            <person name="Wilkins M.J."/>
            <person name="Hettich R.L."/>
            <person name="Lipton M.S."/>
            <person name="Williams K.H."/>
            <person name="Long P.E."/>
            <person name="Banfield J.F."/>
        </authorList>
    </citation>
    <scope>NUCLEOTIDE SEQUENCE [LARGE SCALE GENOMIC DNA]</scope>
</reference>
<protein>
    <submittedName>
        <fullName evidence="1">Uncharacterized protein</fullName>
    </submittedName>
</protein>
<sequence>MKKQIFTIGYEMPWYPENHIDFNSKKSLMDADILLISPELLHPSYEGWVSFTSGWEGS</sequence>
<organism evidence="1">
    <name type="scientific">uncultured bacterium</name>
    <name type="common">gcode 4</name>
    <dbReference type="NCBI Taxonomy" id="1234023"/>
    <lineage>
        <taxon>Bacteria</taxon>
        <taxon>environmental samples</taxon>
    </lineage>
</organism>
<comment type="caution">
    <text evidence="1">The sequence shown here is derived from an EMBL/GenBank/DDBJ whole genome shotgun (WGS) entry which is preliminary data.</text>
</comment>
<name>K2GAL7_9BACT</name>
<dbReference type="AlphaFoldDB" id="K2GAL7"/>
<accession>K2GAL7</accession>